<evidence type="ECO:0000259" key="5">
    <source>
        <dbReference type="Pfam" id="PF22939"/>
    </source>
</evidence>
<dbReference type="Gene3D" id="3.40.50.300">
    <property type="entry name" value="P-loop containing nucleotide triphosphate hydrolases"/>
    <property type="match status" value="1"/>
</dbReference>
<feature type="repeat" description="ANK" evidence="3">
    <location>
        <begin position="797"/>
        <end position="829"/>
    </location>
</feature>
<keyword evidence="2 3" id="KW-0040">ANK repeat</keyword>
<evidence type="ECO:0000256" key="4">
    <source>
        <dbReference type="SAM" id="MobiDB-lite"/>
    </source>
</evidence>
<name>A0A9W9U559_9EURO</name>
<dbReference type="GO" id="GO:0005634">
    <property type="term" value="C:nucleus"/>
    <property type="evidence" value="ECO:0007669"/>
    <property type="project" value="TreeGrafter"/>
</dbReference>
<dbReference type="InterPro" id="IPR002110">
    <property type="entry name" value="Ankyrin_rpt"/>
</dbReference>
<dbReference type="PANTHER" id="PTHR24126">
    <property type="entry name" value="ANKYRIN REPEAT, PH AND SEC7 DOMAIN CONTAINING PROTEIN SECG-RELATED"/>
    <property type="match status" value="1"/>
</dbReference>
<feature type="repeat" description="ANK" evidence="3">
    <location>
        <begin position="764"/>
        <end position="796"/>
    </location>
</feature>
<dbReference type="Pfam" id="PF22939">
    <property type="entry name" value="WHD_GPIID"/>
    <property type="match status" value="1"/>
</dbReference>
<dbReference type="Gene3D" id="1.25.40.20">
    <property type="entry name" value="Ankyrin repeat-containing domain"/>
    <property type="match status" value="5"/>
</dbReference>
<dbReference type="PROSITE" id="PS50297">
    <property type="entry name" value="ANK_REP_REGION"/>
    <property type="match status" value="8"/>
</dbReference>
<sequence length="1181" mass="130262">MVNVSAVRESLAQATQSTRVAMRCLNTGRDSHDASLRALSLLTDILDLLYRIKDEICWAEEKWFVAVGRLRDLSELLSWFGSSMRSVELYFQPGGVSPFYFRKHLLDKSYIPRLEQYKIMFLLSMQPDSEERGLLDNEIRGSLKKHREKFEEHTLNLTSRLSSEHFITLADLCNRRQQGSCSWIFENSHFKQWLFGSSRTLYCVGPPGAGKTFLSSTIIDFLQKTFTSPDVATVFVFCQEQGNKEPTSIDLMKNILAQLVYRKRSLSSATSALYLSESLQKGSASPKAYQNAIRAEVNRFSKVLFVIDGLDMYTDKDRILGRLQKLPQQAQLLVTLRDMGGIKPLDSSGYVSVFASADDIGIYTLTRARTDSSLRNMIGVNNPDLRLEDGIIHSVVDKSHGIFLLAKIHLDLLSQYKDRSLLERALVHLPENLGEAYGEAMKQVVSKSPNATRYIYWALYAFRPLTVSELRSAVDDEGLEENLESMSSEQALHIQSGGLLFVDAASGTVRFVHRTAKEYLDGSASRVFFPGAQKDISEACLSAISPDEVVDECYSNDAGPSRILKKGFLDYAATYWGLHAREVDQEEQTIQVLIKTFLNKLLWRRPPLDYPRGKAEGMPEELGIGKYPNDWTGLHFLAYFGIPGKALRLLEQGVPINGQENALGVTPLHCAVYQGNEEMVEFLLECGANGNATTADGQTPLHIAAKKGHRKCMKLLFAQRVDLHIVDHSGAPSLHAAVGTATDESTVPLLVKHRMNLNFQNPINGNTALHLAVASRRPRIILFLLEKSASIDIANNEGLTPLQMAANTDNCEAISLLLQHCASVEARSTAGPTALQYAAWKGHWIAFDLLLIGGADINVWNKQGETLLHEQARHSTNTSIVTKLLDQGGNIEARTSQGYTPLQCAAINGNKKMFQLLLDRGAKIGVVTAKGETILHITPPTNVDCLEILKSALDEGLDAKATSSQGWTPLHQTVWTGTGALDLRSDKTAEYIQLLLSNGASINDCSTSGTLETPLHLAATSPIPRPSLVEFLIKNGANVNTTNGEGKTALHLAAERGREPLFRTLLDAGADLSLKIPTDIKPSMGVDRGDKGDRKETPITALDLAKQNPFGSLWFDDNGKLRPVRQRSGRESANTVFEDMDSDLDGSRSGSGSGKSETGESTLVGSEQQFLVEPEQYYVVV</sequence>
<evidence type="ECO:0000256" key="2">
    <source>
        <dbReference type="ARBA" id="ARBA00023043"/>
    </source>
</evidence>
<evidence type="ECO:0000313" key="7">
    <source>
        <dbReference type="EMBL" id="KAJ5311725.1"/>
    </source>
</evidence>
<feature type="repeat" description="ANK" evidence="3">
    <location>
        <begin position="663"/>
        <end position="695"/>
    </location>
</feature>
<dbReference type="SMART" id="SM00248">
    <property type="entry name" value="ANK"/>
    <property type="match status" value="11"/>
</dbReference>
<keyword evidence="1" id="KW-0677">Repeat</keyword>
<evidence type="ECO:0000313" key="8">
    <source>
        <dbReference type="Proteomes" id="UP001147746"/>
    </source>
</evidence>
<dbReference type="InterPro" id="IPR054471">
    <property type="entry name" value="GPIID_WHD"/>
</dbReference>
<dbReference type="Pfam" id="PF12796">
    <property type="entry name" value="Ank_2"/>
    <property type="match status" value="3"/>
</dbReference>
<feature type="repeat" description="ANK" evidence="3">
    <location>
        <begin position="897"/>
        <end position="929"/>
    </location>
</feature>
<feature type="repeat" description="ANK" evidence="3">
    <location>
        <begin position="696"/>
        <end position="728"/>
    </location>
</feature>
<evidence type="ECO:0000256" key="1">
    <source>
        <dbReference type="ARBA" id="ARBA00022737"/>
    </source>
</evidence>
<feature type="domain" description="GPI inositol-deacylase winged helix" evidence="5">
    <location>
        <begin position="440"/>
        <end position="520"/>
    </location>
</feature>
<evidence type="ECO:0000259" key="6">
    <source>
        <dbReference type="Pfam" id="PF24883"/>
    </source>
</evidence>
<dbReference type="PROSITE" id="PS50088">
    <property type="entry name" value="ANK_REPEAT"/>
    <property type="match status" value="9"/>
</dbReference>
<feature type="repeat" description="ANK" evidence="3">
    <location>
        <begin position="863"/>
        <end position="896"/>
    </location>
</feature>
<dbReference type="InterPro" id="IPR027417">
    <property type="entry name" value="P-loop_NTPase"/>
</dbReference>
<feature type="region of interest" description="Disordered" evidence="4">
    <location>
        <begin position="1124"/>
        <end position="1168"/>
    </location>
</feature>
<proteinExistence type="predicted"/>
<evidence type="ECO:0008006" key="9">
    <source>
        <dbReference type="Google" id="ProtNLM"/>
    </source>
</evidence>
<keyword evidence="8" id="KW-1185">Reference proteome</keyword>
<dbReference type="PANTHER" id="PTHR24126:SF14">
    <property type="entry name" value="ANK_REP_REGION DOMAIN-CONTAINING PROTEIN"/>
    <property type="match status" value="1"/>
</dbReference>
<accession>A0A9W9U559</accession>
<gene>
    <name evidence="7" type="ORF">N7476_007585</name>
</gene>
<dbReference type="GO" id="GO:0006357">
    <property type="term" value="P:regulation of transcription by RNA polymerase II"/>
    <property type="evidence" value="ECO:0007669"/>
    <property type="project" value="TreeGrafter"/>
</dbReference>
<reference evidence="7" key="2">
    <citation type="journal article" date="2023" name="IMA Fungus">
        <title>Comparative genomic study of the Penicillium genus elucidates a diverse pangenome and 15 lateral gene transfer events.</title>
        <authorList>
            <person name="Petersen C."/>
            <person name="Sorensen T."/>
            <person name="Nielsen M.R."/>
            <person name="Sondergaard T.E."/>
            <person name="Sorensen J.L."/>
            <person name="Fitzpatrick D.A."/>
            <person name="Frisvad J.C."/>
            <person name="Nielsen K.L."/>
        </authorList>
    </citation>
    <scope>NUCLEOTIDE SEQUENCE</scope>
    <source>
        <strain evidence="7">IBT 21472</strain>
    </source>
</reference>
<dbReference type="PRINTS" id="PR01415">
    <property type="entry name" value="ANKYRIN"/>
</dbReference>
<dbReference type="SUPFAM" id="SSF48403">
    <property type="entry name" value="Ankyrin repeat"/>
    <property type="match status" value="2"/>
</dbReference>
<evidence type="ECO:0000256" key="3">
    <source>
        <dbReference type="PROSITE-ProRule" id="PRU00023"/>
    </source>
</evidence>
<feature type="compositionally biased region" description="Low complexity" evidence="4">
    <location>
        <begin position="1147"/>
        <end position="1163"/>
    </location>
</feature>
<protein>
    <recommendedName>
        <fullName evidence="9">AAA+ ATPase domain-containing protein</fullName>
    </recommendedName>
</protein>
<reference evidence="7" key="1">
    <citation type="submission" date="2022-12" db="EMBL/GenBank/DDBJ databases">
        <authorList>
            <person name="Petersen C."/>
        </authorList>
    </citation>
    <scope>NUCLEOTIDE SEQUENCE</scope>
    <source>
        <strain evidence="7">IBT 21472</strain>
    </source>
</reference>
<feature type="repeat" description="ANK" evidence="3">
    <location>
        <begin position="830"/>
        <end position="862"/>
    </location>
</feature>
<dbReference type="InterPro" id="IPR056884">
    <property type="entry name" value="NPHP3-like_N"/>
</dbReference>
<dbReference type="Pfam" id="PF00023">
    <property type="entry name" value="Ank"/>
    <property type="match status" value="2"/>
</dbReference>
<dbReference type="InterPro" id="IPR036770">
    <property type="entry name" value="Ankyrin_rpt-contain_sf"/>
</dbReference>
<feature type="repeat" description="ANK" evidence="3">
    <location>
        <begin position="1010"/>
        <end position="1044"/>
    </location>
</feature>
<organism evidence="7 8">
    <name type="scientific">Penicillium atrosanguineum</name>
    <dbReference type="NCBI Taxonomy" id="1132637"/>
    <lineage>
        <taxon>Eukaryota</taxon>
        <taxon>Fungi</taxon>
        <taxon>Dikarya</taxon>
        <taxon>Ascomycota</taxon>
        <taxon>Pezizomycotina</taxon>
        <taxon>Eurotiomycetes</taxon>
        <taxon>Eurotiomycetidae</taxon>
        <taxon>Eurotiales</taxon>
        <taxon>Aspergillaceae</taxon>
        <taxon>Penicillium</taxon>
    </lineage>
</organism>
<dbReference type="Pfam" id="PF24883">
    <property type="entry name" value="NPHP3_N"/>
    <property type="match status" value="1"/>
</dbReference>
<dbReference type="Proteomes" id="UP001147746">
    <property type="component" value="Unassembled WGS sequence"/>
</dbReference>
<comment type="caution">
    <text evidence="7">The sequence shown here is derived from an EMBL/GenBank/DDBJ whole genome shotgun (WGS) entry which is preliminary data.</text>
</comment>
<feature type="repeat" description="ANK" evidence="3">
    <location>
        <begin position="1045"/>
        <end position="1077"/>
    </location>
</feature>
<dbReference type="AlphaFoldDB" id="A0A9W9U559"/>
<dbReference type="SUPFAM" id="SSF52540">
    <property type="entry name" value="P-loop containing nucleoside triphosphate hydrolases"/>
    <property type="match status" value="1"/>
</dbReference>
<feature type="domain" description="Nephrocystin 3-like N-terminal" evidence="6">
    <location>
        <begin position="179"/>
        <end position="331"/>
    </location>
</feature>
<dbReference type="GO" id="GO:0061629">
    <property type="term" value="F:RNA polymerase II-specific DNA-binding transcription factor binding"/>
    <property type="evidence" value="ECO:0007669"/>
    <property type="project" value="TreeGrafter"/>
</dbReference>
<dbReference type="EMBL" id="JAPZBO010000007">
    <property type="protein sequence ID" value="KAJ5311725.1"/>
    <property type="molecule type" value="Genomic_DNA"/>
</dbReference>